<dbReference type="GO" id="GO:0005886">
    <property type="term" value="C:plasma membrane"/>
    <property type="evidence" value="ECO:0007669"/>
    <property type="project" value="UniProtKB-SubCell"/>
</dbReference>
<keyword evidence="4" id="KW-0813">Transport</keyword>
<dbReference type="EMBL" id="JACHEK010000008">
    <property type="protein sequence ID" value="MBB6146005.1"/>
    <property type="molecule type" value="Genomic_DNA"/>
</dbReference>
<evidence type="ECO:0000313" key="14">
    <source>
        <dbReference type="Proteomes" id="UP000538666"/>
    </source>
</evidence>
<evidence type="ECO:0000256" key="6">
    <source>
        <dbReference type="ARBA" id="ARBA00022519"/>
    </source>
</evidence>
<dbReference type="CDD" id="cd17394">
    <property type="entry name" value="MFS_FucP_like"/>
    <property type="match status" value="1"/>
</dbReference>
<dbReference type="PANTHER" id="PTHR43702:SF3">
    <property type="entry name" value="PROTEIN TSGA"/>
    <property type="match status" value="1"/>
</dbReference>
<feature type="transmembrane region" description="Helical" evidence="11">
    <location>
        <begin position="405"/>
        <end position="424"/>
    </location>
</feature>
<dbReference type="SUPFAM" id="SSF103473">
    <property type="entry name" value="MFS general substrate transporter"/>
    <property type="match status" value="1"/>
</dbReference>
<evidence type="ECO:0000256" key="3">
    <source>
        <dbReference type="ARBA" id="ARBA00009120"/>
    </source>
</evidence>
<keyword evidence="10 11" id="KW-0472">Membrane</keyword>
<feature type="transmembrane region" description="Helical" evidence="11">
    <location>
        <begin position="254"/>
        <end position="276"/>
    </location>
</feature>
<dbReference type="InterPro" id="IPR050375">
    <property type="entry name" value="MFS_TsgA-like"/>
</dbReference>
<organism evidence="13 14">
    <name type="scientific">Silvibacterium bohemicum</name>
    <dbReference type="NCBI Taxonomy" id="1577686"/>
    <lineage>
        <taxon>Bacteria</taxon>
        <taxon>Pseudomonadati</taxon>
        <taxon>Acidobacteriota</taxon>
        <taxon>Terriglobia</taxon>
        <taxon>Terriglobales</taxon>
        <taxon>Acidobacteriaceae</taxon>
        <taxon>Silvibacterium</taxon>
    </lineage>
</organism>
<evidence type="ECO:0000256" key="9">
    <source>
        <dbReference type="ARBA" id="ARBA00022989"/>
    </source>
</evidence>
<feature type="domain" description="Major facilitator superfamily (MFS) profile" evidence="12">
    <location>
        <begin position="24"/>
        <end position="433"/>
    </location>
</feature>
<name>A0A841JZD4_9BACT</name>
<dbReference type="Gene3D" id="1.20.1250.20">
    <property type="entry name" value="MFS general substrate transporter like domains"/>
    <property type="match status" value="2"/>
</dbReference>
<keyword evidence="9 11" id="KW-1133">Transmembrane helix</keyword>
<sequence length="433" mass="45934">MAISNAGSSTRITAAPGGNSYKSAFAMVTTLFFVWGFLTSLNDILIPHLKAIFDLNYAGALLIQFAFFSAYAAFGLISGKIVEWIGYQRTMVAGLLTMGVGAILFVPAANMPSFPLFLTALIVLAAGITALQVAANPYVTVLGSPQTASSRLNLTQAFNSLGTTIGPPLGGWLILKGAEKTVENTDTMSKAALHAYRIQQAATVKFPYLAITLALVVLALAIAFYKFPRLDTTKDYRPTKAADKGASMWRYPHVVLGAVAIFVYVGAEVSIGSFLINYFNQSYILGLTALAAANLVPFYWGGAMVGRFLGSAVLQKVKTGHLLTFCAIVAGLLVLISMMTSGHAAAWSILAVGFFNSIMFPSIFTLGVAEMGPLTGEASGLLVTAIVGGAIIPEIQGVLADKIGIHHAFIVPVICYVFIAYYGWRGSRIIQPS</sequence>
<feature type="transmembrane region" description="Helical" evidence="11">
    <location>
        <begin position="381"/>
        <end position="399"/>
    </location>
</feature>
<accession>A0A841JZD4</accession>
<dbReference type="GO" id="GO:0055056">
    <property type="term" value="F:D-glucose transmembrane transporter activity"/>
    <property type="evidence" value="ECO:0007669"/>
    <property type="project" value="InterPro"/>
</dbReference>
<dbReference type="PANTHER" id="PTHR43702">
    <property type="entry name" value="L-FUCOSE-PROTON SYMPORTER"/>
    <property type="match status" value="1"/>
</dbReference>
<evidence type="ECO:0000313" key="13">
    <source>
        <dbReference type="EMBL" id="MBB6146005.1"/>
    </source>
</evidence>
<reference evidence="13 14" key="1">
    <citation type="submission" date="2020-08" db="EMBL/GenBank/DDBJ databases">
        <title>Genomic Encyclopedia of Type Strains, Phase IV (KMG-IV): sequencing the most valuable type-strain genomes for metagenomic binning, comparative biology and taxonomic classification.</title>
        <authorList>
            <person name="Goeker M."/>
        </authorList>
    </citation>
    <scope>NUCLEOTIDE SEQUENCE [LARGE SCALE GENOMIC DNA]</scope>
    <source>
        <strain evidence="13 14">DSM 103733</strain>
    </source>
</reference>
<proteinExistence type="inferred from homology"/>
<keyword evidence="7" id="KW-0762">Sugar transport</keyword>
<evidence type="ECO:0000256" key="2">
    <source>
        <dbReference type="ARBA" id="ARBA00004429"/>
    </source>
</evidence>
<dbReference type="RefSeq" id="WP_050061000.1">
    <property type="nucleotide sequence ID" value="NZ_JACHEK010000008.1"/>
</dbReference>
<dbReference type="PROSITE" id="PS50850">
    <property type="entry name" value="MFS"/>
    <property type="match status" value="1"/>
</dbReference>
<dbReference type="OrthoDB" id="9795150at2"/>
<feature type="transmembrane region" description="Helical" evidence="11">
    <location>
        <begin position="345"/>
        <end position="369"/>
    </location>
</feature>
<protein>
    <submittedName>
        <fullName evidence="13">FHS family L-fucose permease-like MFS transporter</fullName>
    </submittedName>
</protein>
<evidence type="ECO:0000256" key="1">
    <source>
        <dbReference type="ARBA" id="ARBA00003321"/>
    </source>
</evidence>
<evidence type="ECO:0000256" key="10">
    <source>
        <dbReference type="ARBA" id="ARBA00023136"/>
    </source>
</evidence>
<evidence type="ECO:0000259" key="12">
    <source>
        <dbReference type="PROSITE" id="PS50850"/>
    </source>
</evidence>
<feature type="transmembrane region" description="Helical" evidence="11">
    <location>
        <begin position="24"/>
        <end position="45"/>
    </location>
</feature>
<dbReference type="InterPro" id="IPR020846">
    <property type="entry name" value="MFS_dom"/>
</dbReference>
<feature type="transmembrane region" description="Helical" evidence="11">
    <location>
        <begin position="116"/>
        <end position="135"/>
    </location>
</feature>
<evidence type="ECO:0000256" key="5">
    <source>
        <dbReference type="ARBA" id="ARBA00022475"/>
    </source>
</evidence>
<dbReference type="AlphaFoldDB" id="A0A841JZD4"/>
<comment type="similarity">
    <text evidence="3">Belongs to the major facilitator superfamily. FHS transporter (TC 2.A.1.7) family.</text>
</comment>
<feature type="transmembrane region" description="Helical" evidence="11">
    <location>
        <begin position="322"/>
        <end position="339"/>
    </location>
</feature>
<dbReference type="GO" id="GO:1904659">
    <property type="term" value="P:D-glucose transmembrane transport"/>
    <property type="evidence" value="ECO:0007669"/>
    <property type="project" value="InterPro"/>
</dbReference>
<comment type="function">
    <text evidence="1">Intake of glucose and galactose.</text>
</comment>
<feature type="transmembrane region" description="Helical" evidence="11">
    <location>
        <begin position="206"/>
        <end position="227"/>
    </location>
</feature>
<dbReference type="InterPro" id="IPR005964">
    <property type="entry name" value="Glc/Gal_transptr_bac"/>
</dbReference>
<feature type="transmembrane region" description="Helical" evidence="11">
    <location>
        <begin position="90"/>
        <end position="109"/>
    </location>
</feature>
<gene>
    <name evidence="13" type="ORF">HNQ77_003975</name>
</gene>
<dbReference type="InterPro" id="IPR011701">
    <property type="entry name" value="MFS"/>
</dbReference>
<evidence type="ECO:0000256" key="8">
    <source>
        <dbReference type="ARBA" id="ARBA00022692"/>
    </source>
</evidence>
<keyword evidence="8 11" id="KW-0812">Transmembrane</keyword>
<dbReference type="InterPro" id="IPR036259">
    <property type="entry name" value="MFS_trans_sf"/>
</dbReference>
<feature type="transmembrane region" description="Helical" evidence="11">
    <location>
        <begin position="57"/>
        <end position="78"/>
    </location>
</feature>
<dbReference type="Proteomes" id="UP000538666">
    <property type="component" value="Unassembled WGS sequence"/>
</dbReference>
<keyword evidence="6" id="KW-0997">Cell inner membrane</keyword>
<comment type="subcellular location">
    <subcellularLocation>
        <location evidence="2">Cell inner membrane</location>
        <topology evidence="2">Multi-pass membrane protein</topology>
    </subcellularLocation>
</comment>
<evidence type="ECO:0000256" key="11">
    <source>
        <dbReference type="SAM" id="Phobius"/>
    </source>
</evidence>
<keyword evidence="5" id="KW-1003">Cell membrane</keyword>
<comment type="caution">
    <text evidence="13">The sequence shown here is derived from an EMBL/GenBank/DDBJ whole genome shotgun (WGS) entry which is preliminary data.</text>
</comment>
<dbReference type="NCBIfam" id="TIGR01272">
    <property type="entry name" value="gluP"/>
    <property type="match status" value="1"/>
</dbReference>
<evidence type="ECO:0000256" key="4">
    <source>
        <dbReference type="ARBA" id="ARBA00022448"/>
    </source>
</evidence>
<keyword evidence="14" id="KW-1185">Reference proteome</keyword>
<dbReference type="GO" id="GO:0005354">
    <property type="term" value="F:galactose transmembrane transporter activity"/>
    <property type="evidence" value="ECO:0007669"/>
    <property type="project" value="InterPro"/>
</dbReference>
<feature type="transmembrane region" description="Helical" evidence="11">
    <location>
        <begin position="282"/>
        <end position="301"/>
    </location>
</feature>
<evidence type="ECO:0000256" key="7">
    <source>
        <dbReference type="ARBA" id="ARBA00022597"/>
    </source>
</evidence>
<dbReference type="Pfam" id="PF07690">
    <property type="entry name" value="MFS_1"/>
    <property type="match status" value="1"/>
</dbReference>